<organism evidence="2 3">
    <name type="scientific">Ataeniobius toweri</name>
    <dbReference type="NCBI Taxonomy" id="208326"/>
    <lineage>
        <taxon>Eukaryota</taxon>
        <taxon>Metazoa</taxon>
        <taxon>Chordata</taxon>
        <taxon>Craniata</taxon>
        <taxon>Vertebrata</taxon>
        <taxon>Euteleostomi</taxon>
        <taxon>Actinopterygii</taxon>
        <taxon>Neopterygii</taxon>
        <taxon>Teleostei</taxon>
        <taxon>Neoteleostei</taxon>
        <taxon>Acanthomorphata</taxon>
        <taxon>Ovalentaria</taxon>
        <taxon>Atherinomorphae</taxon>
        <taxon>Cyprinodontiformes</taxon>
        <taxon>Goodeidae</taxon>
        <taxon>Ataeniobius</taxon>
    </lineage>
</organism>
<feature type="compositionally biased region" description="Polar residues" evidence="1">
    <location>
        <begin position="54"/>
        <end position="63"/>
    </location>
</feature>
<dbReference type="Proteomes" id="UP001345963">
    <property type="component" value="Unassembled WGS sequence"/>
</dbReference>
<feature type="region of interest" description="Disordered" evidence="1">
    <location>
        <begin position="193"/>
        <end position="249"/>
    </location>
</feature>
<feature type="region of interest" description="Disordered" evidence="1">
    <location>
        <begin position="1"/>
        <end position="95"/>
    </location>
</feature>
<name>A0ABU7AV82_9TELE</name>
<protein>
    <submittedName>
        <fullName evidence="2">Uncharacterized protein</fullName>
    </submittedName>
</protein>
<feature type="compositionally biased region" description="Polar residues" evidence="1">
    <location>
        <begin position="205"/>
        <end position="221"/>
    </location>
</feature>
<gene>
    <name evidence="2" type="ORF">ATANTOWER_006882</name>
</gene>
<proteinExistence type="predicted"/>
<feature type="compositionally biased region" description="Basic and acidic residues" evidence="1">
    <location>
        <begin position="17"/>
        <end position="26"/>
    </location>
</feature>
<sequence>MDQPEDLSTMSSSASEKMTEGDKMDDCGSTEEMDVLTEENNEGGNQAGGPTGEPPSQVNQAKNRSAAMETDTQPGGGKKPKPSSEKSRRGLDLQAKETGRCSMKCPKCEIKFVPSVKFDKEKNEQGKFSIALHTESNDAPFFTDKLACQKQAPDTEVNCPNCKYSFLCKRVAKSVSNKRGGFDINLSIKIPKEVQQKGRTGDDQPATQGNSGASGMQSVNEVQEEQGMEQDNPKPSAEPTGSKTDETSWTSLHWPSLSIKIPENPFKRKTSERSNPTIKVYCITTAETFDADVALMKAVKNNKGKSPEVEETSVDECSLIIIFCPVSLHRTSDVKSAMEDTRVSSSGKPVILVLMHHTRDVDYSTAGFNWCEELKNVLLFVHVFYHETENGLLKCRQNTGAIEAIQQELLKYKQ</sequence>
<keyword evidence="3" id="KW-1185">Reference proteome</keyword>
<dbReference type="PANTHER" id="PTHR34488">
    <property type="entry name" value="SI:CH211-245H14.1-RELATED"/>
    <property type="match status" value="1"/>
</dbReference>
<feature type="compositionally biased region" description="Polar residues" evidence="1">
    <location>
        <begin position="239"/>
        <end position="249"/>
    </location>
</feature>
<evidence type="ECO:0000256" key="1">
    <source>
        <dbReference type="SAM" id="MobiDB-lite"/>
    </source>
</evidence>
<feature type="compositionally biased region" description="Basic and acidic residues" evidence="1">
    <location>
        <begin position="82"/>
        <end position="95"/>
    </location>
</feature>
<evidence type="ECO:0000313" key="2">
    <source>
        <dbReference type="EMBL" id="MED6241284.1"/>
    </source>
</evidence>
<feature type="compositionally biased region" description="Polar residues" evidence="1">
    <location>
        <begin position="1"/>
        <end position="16"/>
    </location>
</feature>
<dbReference type="EMBL" id="JAHUTI010029682">
    <property type="protein sequence ID" value="MED6241284.1"/>
    <property type="molecule type" value="Genomic_DNA"/>
</dbReference>
<comment type="caution">
    <text evidence="2">The sequence shown here is derived from an EMBL/GenBank/DDBJ whole genome shotgun (WGS) entry which is preliminary data.</text>
</comment>
<feature type="compositionally biased region" description="Acidic residues" evidence="1">
    <location>
        <begin position="28"/>
        <end position="41"/>
    </location>
</feature>
<accession>A0ABU7AV82</accession>
<feature type="compositionally biased region" description="Basic and acidic residues" evidence="1">
    <location>
        <begin position="193"/>
        <end position="202"/>
    </location>
</feature>
<evidence type="ECO:0000313" key="3">
    <source>
        <dbReference type="Proteomes" id="UP001345963"/>
    </source>
</evidence>
<dbReference type="PANTHER" id="PTHR34488:SF1">
    <property type="entry name" value="SI:CH211-245H14.1-RELATED"/>
    <property type="match status" value="1"/>
</dbReference>
<reference evidence="2 3" key="1">
    <citation type="submission" date="2021-07" db="EMBL/GenBank/DDBJ databases">
        <authorList>
            <person name="Palmer J.M."/>
        </authorList>
    </citation>
    <scope>NUCLEOTIDE SEQUENCE [LARGE SCALE GENOMIC DNA]</scope>
    <source>
        <strain evidence="2 3">AT_MEX2019</strain>
        <tissue evidence="2">Muscle</tissue>
    </source>
</reference>